<evidence type="ECO:0000313" key="1">
    <source>
        <dbReference type="EMBL" id="KAG6957358.1"/>
    </source>
</evidence>
<protein>
    <submittedName>
        <fullName evidence="1">Uncharacterized protein</fullName>
    </submittedName>
</protein>
<gene>
    <name evidence="1" type="ORF">JG688_00011006</name>
</gene>
<dbReference type="AlphaFoldDB" id="A0A8J5IHG7"/>
<comment type="caution">
    <text evidence="1">The sequence shown here is derived from an EMBL/GenBank/DDBJ whole genome shotgun (WGS) entry which is preliminary data.</text>
</comment>
<accession>A0A8J5IHG7</accession>
<dbReference type="EMBL" id="JAENGY010000736">
    <property type="protein sequence ID" value="KAG6957358.1"/>
    <property type="molecule type" value="Genomic_DNA"/>
</dbReference>
<organism evidence="1 2">
    <name type="scientific">Phytophthora aleatoria</name>
    <dbReference type="NCBI Taxonomy" id="2496075"/>
    <lineage>
        <taxon>Eukaryota</taxon>
        <taxon>Sar</taxon>
        <taxon>Stramenopiles</taxon>
        <taxon>Oomycota</taxon>
        <taxon>Peronosporomycetes</taxon>
        <taxon>Peronosporales</taxon>
        <taxon>Peronosporaceae</taxon>
        <taxon>Phytophthora</taxon>
    </lineage>
</organism>
<name>A0A8J5IHG7_9STRA</name>
<reference evidence="1" key="1">
    <citation type="submission" date="2021-01" db="EMBL/GenBank/DDBJ databases">
        <title>Phytophthora aleatoria, a newly-described species from Pinus radiata is distinct from Phytophthora cactorum isolates based on comparative genomics.</title>
        <authorList>
            <person name="Mcdougal R."/>
            <person name="Panda P."/>
            <person name="Williams N."/>
            <person name="Studholme D.J."/>
        </authorList>
    </citation>
    <scope>NUCLEOTIDE SEQUENCE</scope>
    <source>
        <strain evidence="1">NZFS 4037</strain>
    </source>
</reference>
<proteinExistence type="predicted"/>
<evidence type="ECO:0000313" key="2">
    <source>
        <dbReference type="Proteomes" id="UP000709295"/>
    </source>
</evidence>
<dbReference type="Proteomes" id="UP000709295">
    <property type="component" value="Unassembled WGS sequence"/>
</dbReference>
<keyword evidence="2" id="KW-1185">Reference proteome</keyword>
<sequence length="87" mass="9873">MDLLDAIQNAVIKQKEEETSSFFFSVRDFREFVVPARRCADVAVALKLYCARVERLYGARGTRLTLIDMVKGLELEASRVANRLCGM</sequence>